<dbReference type="Proteomes" id="UP000199184">
    <property type="component" value="Unassembled WGS sequence"/>
</dbReference>
<keyword evidence="2" id="KW-0479">Metal-binding</keyword>
<dbReference type="InterPro" id="IPR051453">
    <property type="entry name" value="MBL_Glyoxalase_II"/>
</dbReference>
<dbReference type="InterPro" id="IPR036866">
    <property type="entry name" value="RibonucZ/Hydroxyglut_hydro"/>
</dbReference>
<keyword evidence="7" id="KW-1185">Reference proteome</keyword>
<dbReference type="SMART" id="SM00849">
    <property type="entry name" value="Lactamase_B"/>
    <property type="match status" value="1"/>
</dbReference>
<evidence type="ECO:0000313" key="7">
    <source>
        <dbReference type="Proteomes" id="UP000199184"/>
    </source>
</evidence>
<accession>A0A1C3X7P6</accession>
<dbReference type="RefSeq" id="WP_091961939.1">
    <property type="nucleotide sequence ID" value="NZ_FMAI01000013.1"/>
</dbReference>
<reference evidence="7" key="1">
    <citation type="submission" date="2016-08" db="EMBL/GenBank/DDBJ databases">
        <authorList>
            <person name="Varghese N."/>
            <person name="Submissions Spin"/>
        </authorList>
    </citation>
    <scope>NUCLEOTIDE SEQUENCE [LARGE SCALE GENOMIC DNA]</scope>
    <source>
        <strain evidence="7">ERR11</strain>
    </source>
</reference>
<name>A0A1C3X7P6_9BRAD</name>
<dbReference type="SUPFAM" id="SSF56281">
    <property type="entry name" value="Metallo-hydrolase/oxidoreductase"/>
    <property type="match status" value="1"/>
</dbReference>
<dbReference type="InterPro" id="IPR001279">
    <property type="entry name" value="Metallo-B-lactamas"/>
</dbReference>
<sequence>MTEQNDTQDSSQSKAGAIIVPVTLFEQNCTIIWDEPSKKAVVIDPGGDVPKILDAIKQTGVTVEKIWLTHGHIDHVGGAADLRDALKVPIEGPHEADKFLLDNVVDSGARFGMTGVRNFAPDRWLTEGDSVSIGGLQFDIFHCPGHSPGSVVFFNKELRFAHVGDVLFAGSVGRTDLPGGSHATLINSILTKLLPLGDDVGFICGHGAGSSIGQERMTNPFITGEM</sequence>
<protein>
    <submittedName>
        <fullName evidence="6">Glyoxylase, beta-lactamase superfamily II</fullName>
    </submittedName>
</protein>
<dbReference type="PANTHER" id="PTHR46233:SF3">
    <property type="entry name" value="HYDROXYACYLGLUTATHIONE HYDROLASE GLOC"/>
    <property type="match status" value="1"/>
</dbReference>
<proteinExistence type="predicted"/>
<dbReference type="GO" id="GO:0046872">
    <property type="term" value="F:metal ion binding"/>
    <property type="evidence" value="ECO:0007669"/>
    <property type="project" value="UniProtKB-KW"/>
</dbReference>
<evidence type="ECO:0000259" key="5">
    <source>
        <dbReference type="SMART" id="SM00849"/>
    </source>
</evidence>
<feature type="domain" description="Metallo-beta-lactamase" evidence="5">
    <location>
        <begin position="26"/>
        <end position="206"/>
    </location>
</feature>
<gene>
    <name evidence="6" type="ORF">GA0061098_10134</name>
</gene>
<evidence type="ECO:0000256" key="2">
    <source>
        <dbReference type="ARBA" id="ARBA00022723"/>
    </source>
</evidence>
<dbReference type="PANTHER" id="PTHR46233">
    <property type="entry name" value="HYDROXYACYLGLUTATHIONE HYDROLASE GLOC"/>
    <property type="match status" value="1"/>
</dbReference>
<keyword evidence="4" id="KW-0862">Zinc</keyword>
<organism evidence="6 7">
    <name type="scientific">Bradyrhizobium shewense</name>
    <dbReference type="NCBI Taxonomy" id="1761772"/>
    <lineage>
        <taxon>Bacteria</taxon>
        <taxon>Pseudomonadati</taxon>
        <taxon>Pseudomonadota</taxon>
        <taxon>Alphaproteobacteria</taxon>
        <taxon>Hyphomicrobiales</taxon>
        <taxon>Nitrobacteraceae</taxon>
        <taxon>Bradyrhizobium</taxon>
    </lineage>
</organism>
<dbReference type="EMBL" id="FMAI01000013">
    <property type="protein sequence ID" value="SCB48267.1"/>
    <property type="molecule type" value="Genomic_DNA"/>
</dbReference>
<evidence type="ECO:0000256" key="3">
    <source>
        <dbReference type="ARBA" id="ARBA00022801"/>
    </source>
</evidence>
<evidence type="ECO:0000256" key="1">
    <source>
        <dbReference type="ARBA" id="ARBA00001947"/>
    </source>
</evidence>
<dbReference type="GO" id="GO:0016787">
    <property type="term" value="F:hydrolase activity"/>
    <property type="evidence" value="ECO:0007669"/>
    <property type="project" value="UniProtKB-KW"/>
</dbReference>
<dbReference type="Pfam" id="PF00753">
    <property type="entry name" value="Lactamase_B"/>
    <property type="match status" value="1"/>
</dbReference>
<comment type="cofactor">
    <cofactor evidence="1">
        <name>Zn(2+)</name>
        <dbReference type="ChEBI" id="CHEBI:29105"/>
    </cofactor>
</comment>
<dbReference type="AlphaFoldDB" id="A0A1C3X7P6"/>
<dbReference type="CDD" id="cd07737">
    <property type="entry name" value="YcbL-like_MBL-fold"/>
    <property type="match status" value="1"/>
</dbReference>
<dbReference type="Gene3D" id="3.60.15.10">
    <property type="entry name" value="Ribonuclease Z/Hydroxyacylglutathione hydrolase-like"/>
    <property type="match status" value="1"/>
</dbReference>
<evidence type="ECO:0000313" key="6">
    <source>
        <dbReference type="EMBL" id="SCB48267.1"/>
    </source>
</evidence>
<evidence type="ECO:0000256" key="4">
    <source>
        <dbReference type="ARBA" id="ARBA00022833"/>
    </source>
</evidence>
<keyword evidence="3" id="KW-0378">Hydrolase</keyword>